<dbReference type="EMBL" id="BMOM01000022">
    <property type="protein sequence ID" value="GGM15725.1"/>
    <property type="molecule type" value="Genomic_DNA"/>
</dbReference>
<proteinExistence type="predicted"/>
<feature type="region of interest" description="Disordered" evidence="1">
    <location>
        <begin position="1"/>
        <end position="99"/>
    </location>
</feature>
<evidence type="ECO:0000256" key="1">
    <source>
        <dbReference type="SAM" id="MobiDB-lite"/>
    </source>
</evidence>
<sequence>MYPLAAALPSCKGPTTLNPSWSSAHLPAARAPYPEPMTGHTSDEHFDEKPEHHSDAESLRKIPERYEHNPDVVQDGPGNPDIGTEEPEDTTTLPGRVSI</sequence>
<evidence type="ECO:0000313" key="2">
    <source>
        <dbReference type="EMBL" id="GGM15725.1"/>
    </source>
</evidence>
<name>A0ABQ2GWP4_9DEIO</name>
<protein>
    <submittedName>
        <fullName evidence="2">Uncharacterized protein</fullName>
    </submittedName>
</protein>
<gene>
    <name evidence="2" type="ORF">GCM10010841_25140</name>
</gene>
<keyword evidence="3" id="KW-1185">Reference proteome</keyword>
<dbReference type="Proteomes" id="UP000661918">
    <property type="component" value="Unassembled WGS sequence"/>
</dbReference>
<organism evidence="2 3">
    <name type="scientific">Deinococcus aerophilus</name>
    <dbReference type="NCBI Taxonomy" id="522488"/>
    <lineage>
        <taxon>Bacteria</taxon>
        <taxon>Thermotogati</taxon>
        <taxon>Deinococcota</taxon>
        <taxon>Deinococci</taxon>
        <taxon>Deinococcales</taxon>
        <taxon>Deinococcaceae</taxon>
        <taxon>Deinococcus</taxon>
    </lineage>
</organism>
<feature type="compositionally biased region" description="Basic and acidic residues" evidence="1">
    <location>
        <begin position="41"/>
        <end position="70"/>
    </location>
</feature>
<reference evidence="3" key="1">
    <citation type="journal article" date="2019" name="Int. J. Syst. Evol. Microbiol.">
        <title>The Global Catalogue of Microorganisms (GCM) 10K type strain sequencing project: providing services to taxonomists for standard genome sequencing and annotation.</title>
        <authorList>
            <consortium name="The Broad Institute Genomics Platform"/>
            <consortium name="The Broad Institute Genome Sequencing Center for Infectious Disease"/>
            <person name="Wu L."/>
            <person name="Ma J."/>
        </authorList>
    </citation>
    <scope>NUCLEOTIDE SEQUENCE [LARGE SCALE GENOMIC DNA]</scope>
    <source>
        <strain evidence="3">JCM 15443</strain>
    </source>
</reference>
<feature type="compositionally biased region" description="Polar residues" evidence="1">
    <location>
        <begin position="13"/>
        <end position="23"/>
    </location>
</feature>
<evidence type="ECO:0000313" key="3">
    <source>
        <dbReference type="Proteomes" id="UP000661918"/>
    </source>
</evidence>
<comment type="caution">
    <text evidence="2">The sequence shown here is derived from an EMBL/GenBank/DDBJ whole genome shotgun (WGS) entry which is preliminary data.</text>
</comment>
<accession>A0ABQ2GWP4</accession>